<protein>
    <submittedName>
        <fullName evidence="2">Uncharacterized protein</fullName>
    </submittedName>
</protein>
<dbReference type="Gramene" id="Kaladp0092s0006.1.v1.1">
    <property type="protein sequence ID" value="Kaladp0092s0006.1.v1.1.CDS.1"/>
    <property type="gene ID" value="Kaladp0092s0006.v1.1"/>
</dbReference>
<dbReference type="GO" id="GO:0048364">
    <property type="term" value="P:root development"/>
    <property type="evidence" value="ECO:0007669"/>
    <property type="project" value="InterPro"/>
</dbReference>
<evidence type="ECO:0000256" key="1">
    <source>
        <dbReference type="SAM" id="Coils"/>
    </source>
</evidence>
<dbReference type="PANTHER" id="PTHR33070:SF129">
    <property type="entry name" value="DUF241 DOMAIN PROTEIN"/>
    <property type="match status" value="1"/>
</dbReference>
<keyword evidence="3" id="KW-1185">Reference proteome</keyword>
<dbReference type="AlphaFoldDB" id="A0A7N0UWR1"/>
<dbReference type="InterPro" id="IPR004320">
    <property type="entry name" value="BPS1_pln"/>
</dbReference>
<dbReference type="EnsemblPlants" id="Kaladp0092s0006.1.v1.1">
    <property type="protein sequence ID" value="Kaladp0092s0006.1.v1.1.CDS.1"/>
    <property type="gene ID" value="Kaladp0092s0006.v1.1"/>
</dbReference>
<reference evidence="2" key="1">
    <citation type="submission" date="2021-01" db="UniProtKB">
        <authorList>
            <consortium name="EnsemblPlants"/>
        </authorList>
    </citation>
    <scope>IDENTIFICATION</scope>
</reference>
<dbReference type="Pfam" id="PF03087">
    <property type="entry name" value="BPS1"/>
    <property type="match status" value="1"/>
</dbReference>
<dbReference type="Proteomes" id="UP000594263">
    <property type="component" value="Unplaced"/>
</dbReference>
<keyword evidence="1" id="KW-0175">Coiled coil</keyword>
<evidence type="ECO:0000313" key="3">
    <source>
        <dbReference type="Proteomes" id="UP000594263"/>
    </source>
</evidence>
<sequence length="289" mass="32298">MAGSLVVPRTHARSVSLPSGPHLVASQLHECLEKIKVSEVTCSSETISRKLNGLVDLYEYVDELLKLKSTHETLLSECHRGWVDQAMDGSLRLLDVCGVAKDVLLQAKECAQDFQSVLRRKRGDRMELASEVSKYMTSRRNVKKTVQRSLKKLMSQESEKDHEDITVAKMLFGAEHAALKVFGSLLSFVSGSSAQLKDSKWCFISKLMLSKPVVGVVDADEVCDFATVDAALQNLSSQTACEFTYPDGQNLQHKMADLELIIQDLEEAMERIFRVQIRTRVSLLNILSH</sequence>
<dbReference type="GO" id="GO:0048367">
    <property type="term" value="P:shoot system development"/>
    <property type="evidence" value="ECO:0007669"/>
    <property type="project" value="InterPro"/>
</dbReference>
<dbReference type="OMA" id="PLFQQCE"/>
<proteinExistence type="predicted"/>
<dbReference type="PANTHER" id="PTHR33070">
    <property type="entry name" value="OS06G0725500 PROTEIN"/>
    <property type="match status" value="1"/>
</dbReference>
<organism evidence="2 3">
    <name type="scientific">Kalanchoe fedtschenkoi</name>
    <name type="common">Lavender scallops</name>
    <name type="synonym">South American air plant</name>
    <dbReference type="NCBI Taxonomy" id="63787"/>
    <lineage>
        <taxon>Eukaryota</taxon>
        <taxon>Viridiplantae</taxon>
        <taxon>Streptophyta</taxon>
        <taxon>Embryophyta</taxon>
        <taxon>Tracheophyta</taxon>
        <taxon>Spermatophyta</taxon>
        <taxon>Magnoliopsida</taxon>
        <taxon>eudicotyledons</taxon>
        <taxon>Gunneridae</taxon>
        <taxon>Pentapetalae</taxon>
        <taxon>Saxifragales</taxon>
        <taxon>Crassulaceae</taxon>
        <taxon>Kalanchoe</taxon>
    </lineage>
</organism>
<evidence type="ECO:0000313" key="2">
    <source>
        <dbReference type="EnsemblPlants" id="Kaladp0092s0006.1.v1.1.CDS.1"/>
    </source>
</evidence>
<name>A0A7N0UWR1_KALFE</name>
<feature type="coiled-coil region" evidence="1">
    <location>
        <begin position="248"/>
        <end position="275"/>
    </location>
</feature>
<accession>A0A7N0UWR1</accession>